<dbReference type="InterPro" id="IPR051940">
    <property type="entry name" value="Chitin_bind-dev_reg"/>
</dbReference>
<evidence type="ECO:0000259" key="8">
    <source>
        <dbReference type="PROSITE" id="PS50940"/>
    </source>
</evidence>
<dbReference type="PANTHER" id="PTHR23301">
    <property type="entry name" value="CHITIN BINDING PERITROPHIN-A"/>
    <property type="match status" value="1"/>
</dbReference>
<feature type="domain" description="Chitin-binding type-2" evidence="8">
    <location>
        <begin position="87"/>
        <end position="147"/>
    </location>
</feature>
<protein>
    <submittedName>
        <fullName evidence="9">CSON009202 protein</fullName>
    </submittedName>
</protein>
<dbReference type="EMBL" id="UFQT01000360">
    <property type="protein sequence ID" value="SSX23512.1"/>
    <property type="molecule type" value="Genomic_DNA"/>
</dbReference>
<evidence type="ECO:0000313" key="10">
    <source>
        <dbReference type="EMBL" id="SSX23512.1"/>
    </source>
</evidence>
<dbReference type="Gene3D" id="2.170.140.10">
    <property type="entry name" value="Chitin binding domain"/>
    <property type="match status" value="3"/>
</dbReference>
<dbReference type="PANTHER" id="PTHR23301:SF0">
    <property type="entry name" value="CHITIN-BINDING TYPE-2 DOMAIN-CONTAINING PROTEIN-RELATED"/>
    <property type="match status" value="1"/>
</dbReference>
<sequence length="257" mass="28540">MQYKKLFYILISCALLTVCSADGICNGMPDGTLMPNPFNCSDFYICNGGVGTILNCPEGLHFNPQTLTCEYPEDVQCEPQEENEVNELQCPPEDDPANLIFYPSQIRCDWYYLCSGGKPHRLSCAPGYHWNQAKFQCDFPQNANCQIVFTTTPSISTTTSTVPTSSSTEESTITSSTEPTTQSSIVTTPTTSSPEVTTDHNGVSCPQIGTYTLPHPVRCEFFVFCQDGVSTLQKCPVAFKFDMYDHTCVWYQQAHCL</sequence>
<dbReference type="PROSITE" id="PS50940">
    <property type="entry name" value="CHIT_BIND_II"/>
    <property type="match status" value="3"/>
</dbReference>
<feature type="domain" description="Chitin-binding type-2" evidence="8">
    <location>
        <begin position="202"/>
        <end position="257"/>
    </location>
</feature>
<gene>
    <name evidence="9" type="primary">CSON009202</name>
</gene>
<dbReference type="SUPFAM" id="SSF57625">
    <property type="entry name" value="Invertebrate chitin-binding proteins"/>
    <property type="match status" value="3"/>
</dbReference>
<evidence type="ECO:0000256" key="3">
    <source>
        <dbReference type="ARBA" id="ARBA00022737"/>
    </source>
</evidence>
<dbReference type="VEuPathDB" id="VectorBase:CSON009202"/>
<keyword evidence="3" id="KW-0677">Repeat</keyword>
<organism evidence="9">
    <name type="scientific">Culicoides sonorensis</name>
    <name type="common">Biting midge</name>
    <dbReference type="NCBI Taxonomy" id="179676"/>
    <lineage>
        <taxon>Eukaryota</taxon>
        <taxon>Metazoa</taxon>
        <taxon>Ecdysozoa</taxon>
        <taxon>Arthropoda</taxon>
        <taxon>Hexapoda</taxon>
        <taxon>Insecta</taxon>
        <taxon>Pterygota</taxon>
        <taxon>Neoptera</taxon>
        <taxon>Endopterygota</taxon>
        <taxon>Diptera</taxon>
        <taxon>Nematocera</taxon>
        <taxon>Chironomoidea</taxon>
        <taxon>Ceratopogonidae</taxon>
        <taxon>Ceratopogoninae</taxon>
        <taxon>Culicoides</taxon>
        <taxon>Monoculicoides</taxon>
    </lineage>
</organism>
<evidence type="ECO:0000256" key="5">
    <source>
        <dbReference type="ARBA" id="ARBA00023180"/>
    </source>
</evidence>
<reference evidence="10" key="2">
    <citation type="submission" date="2018-07" db="EMBL/GenBank/DDBJ databases">
        <authorList>
            <person name="Quirk P.G."/>
            <person name="Krulwich T.A."/>
        </authorList>
    </citation>
    <scope>NUCLEOTIDE SEQUENCE</scope>
</reference>
<evidence type="ECO:0000256" key="7">
    <source>
        <dbReference type="SAM" id="SignalP"/>
    </source>
</evidence>
<dbReference type="GO" id="GO:0005576">
    <property type="term" value="C:extracellular region"/>
    <property type="evidence" value="ECO:0007669"/>
    <property type="project" value="InterPro"/>
</dbReference>
<dbReference type="AlphaFoldDB" id="A0A336KE59"/>
<keyword evidence="2 7" id="KW-0732">Signal</keyword>
<feature type="compositionally biased region" description="Low complexity" evidence="6">
    <location>
        <begin position="156"/>
        <end position="196"/>
    </location>
</feature>
<evidence type="ECO:0000313" key="9">
    <source>
        <dbReference type="EMBL" id="SSX03146.1"/>
    </source>
</evidence>
<evidence type="ECO:0000256" key="6">
    <source>
        <dbReference type="SAM" id="MobiDB-lite"/>
    </source>
</evidence>
<accession>A0A336KE59</accession>
<dbReference type="Pfam" id="PF01607">
    <property type="entry name" value="CBM_14"/>
    <property type="match status" value="3"/>
</dbReference>
<keyword evidence="5" id="KW-0325">Glycoprotein</keyword>
<evidence type="ECO:0000256" key="4">
    <source>
        <dbReference type="ARBA" id="ARBA00023157"/>
    </source>
</evidence>
<reference evidence="9" key="1">
    <citation type="submission" date="2018-04" db="EMBL/GenBank/DDBJ databases">
        <authorList>
            <person name="Go L.Y."/>
            <person name="Mitchell J.A."/>
        </authorList>
    </citation>
    <scope>NUCLEOTIDE SEQUENCE</scope>
    <source>
        <tissue evidence="9">Whole organism</tissue>
    </source>
</reference>
<dbReference type="SMART" id="SM00494">
    <property type="entry name" value="ChtBD2"/>
    <property type="match status" value="3"/>
</dbReference>
<proteinExistence type="predicted"/>
<keyword evidence="4" id="KW-1015">Disulfide bond</keyword>
<dbReference type="InterPro" id="IPR002557">
    <property type="entry name" value="Chitin-bd_dom"/>
</dbReference>
<feature type="chain" id="PRO_5036062034" evidence="7">
    <location>
        <begin position="22"/>
        <end position="257"/>
    </location>
</feature>
<dbReference type="EMBL" id="UFQS01000360">
    <property type="protein sequence ID" value="SSX03146.1"/>
    <property type="molecule type" value="Genomic_DNA"/>
</dbReference>
<keyword evidence="1" id="KW-0147">Chitin-binding</keyword>
<feature type="domain" description="Chitin-binding type-2" evidence="8">
    <location>
        <begin position="22"/>
        <end position="79"/>
    </location>
</feature>
<evidence type="ECO:0000256" key="2">
    <source>
        <dbReference type="ARBA" id="ARBA00022729"/>
    </source>
</evidence>
<feature type="region of interest" description="Disordered" evidence="6">
    <location>
        <begin position="156"/>
        <end position="199"/>
    </location>
</feature>
<dbReference type="OMA" id="CVKGHAT"/>
<dbReference type="InterPro" id="IPR036508">
    <property type="entry name" value="Chitin-bd_dom_sf"/>
</dbReference>
<evidence type="ECO:0000256" key="1">
    <source>
        <dbReference type="ARBA" id="ARBA00022669"/>
    </source>
</evidence>
<feature type="signal peptide" evidence="7">
    <location>
        <begin position="1"/>
        <end position="21"/>
    </location>
</feature>
<dbReference type="GO" id="GO:0008061">
    <property type="term" value="F:chitin binding"/>
    <property type="evidence" value="ECO:0007669"/>
    <property type="project" value="UniProtKB-KW"/>
</dbReference>
<name>A0A336KE59_CULSO</name>